<dbReference type="NCBIfam" id="NF009372">
    <property type="entry name" value="PRK12735.1"/>
    <property type="match status" value="1"/>
</dbReference>
<keyword evidence="2 12" id="KW-0963">Cytoplasm</keyword>
<evidence type="ECO:0000256" key="11">
    <source>
        <dbReference type="ARBA" id="ARBA00064283"/>
    </source>
</evidence>
<comment type="subunit">
    <text evidence="10">Monomer. Heterotetramer composed of two EF-Ts.EF-Tu dimer complexes.</text>
</comment>
<dbReference type="PANTHER" id="PTHR43721:SF22">
    <property type="entry name" value="ELONGATION FACTOR TU, MITOCHONDRIAL"/>
    <property type="match status" value="1"/>
</dbReference>
<dbReference type="PROSITE" id="PS51722">
    <property type="entry name" value="G_TR_2"/>
    <property type="match status" value="1"/>
</dbReference>
<comment type="function">
    <text evidence="9">May play an important regulatory role in cell growth and in the bacterial response to nutrient deprivation.</text>
</comment>
<dbReference type="Pfam" id="PF00009">
    <property type="entry name" value="GTP_EFTU"/>
    <property type="match status" value="1"/>
</dbReference>
<sequence length="395" mass="43524">MAKEKFDRSKPHVNIGTIGHVDHGKTTLTAAITTVLAKKGLSEQRSFDSIDNAPEEKERGITINTAHVEYQTANRHYAHVDCPGHADYVKNMVTGAAQMDGAILVVAATDGPMPQTREHILLARQVNVPRIVVFLNKVDMVDDPEMLELVEMEVRELLNFYQYDGDNTPVILGSALGALNGEPKWEEKIMELMDAVDTWIPLPPRDNEKPFLMPVEDVFSITGRGTVATGRIETGVVHVGDELEIIGLGADGKKTVCTGVEMFRKLLDEGEAGDNVGLLLRGIDKNEIRRGMVLAKPGSVKPHKKFKAEVYILKKEEGGRHTPFHNHYRPQFYLRTMDVTGEITLPEGTEMVMPGDNVTITVELLTPVACSLGLRFAIREGGRTVGAGQITEILE</sequence>
<organism evidence="14 15">
    <name type="scientific">Candidatus Odoribacter faecigallinarum</name>
    <dbReference type="NCBI Taxonomy" id="2838706"/>
    <lineage>
        <taxon>Bacteria</taxon>
        <taxon>Pseudomonadati</taxon>
        <taxon>Bacteroidota</taxon>
        <taxon>Bacteroidia</taxon>
        <taxon>Bacteroidales</taxon>
        <taxon>Odoribacteraceae</taxon>
        <taxon>Odoribacter</taxon>
    </lineage>
</organism>
<dbReference type="CDD" id="cd01884">
    <property type="entry name" value="EF_Tu"/>
    <property type="match status" value="1"/>
</dbReference>
<keyword evidence="4 12" id="KW-0251">Elongation factor</keyword>
<evidence type="ECO:0000313" key="14">
    <source>
        <dbReference type="EMBL" id="HIX03049.1"/>
    </source>
</evidence>
<gene>
    <name evidence="12 14" type="primary">tuf</name>
    <name evidence="14" type="ORF">H9863_02890</name>
</gene>
<dbReference type="InterPro" id="IPR004160">
    <property type="entry name" value="Transl_elong_EFTu/EF1A_C"/>
</dbReference>
<evidence type="ECO:0000256" key="4">
    <source>
        <dbReference type="ARBA" id="ARBA00022768"/>
    </source>
</evidence>
<evidence type="ECO:0000313" key="15">
    <source>
        <dbReference type="Proteomes" id="UP000824202"/>
    </source>
</evidence>
<comment type="subcellular location">
    <subcellularLocation>
        <location evidence="12">Cytoplasm</location>
    </subcellularLocation>
</comment>
<dbReference type="PRINTS" id="PR00315">
    <property type="entry name" value="ELONGATNFCT"/>
</dbReference>
<dbReference type="AlphaFoldDB" id="A0A9D1UZ47"/>
<feature type="binding site" evidence="12">
    <location>
        <begin position="19"/>
        <end position="26"/>
    </location>
    <ligand>
        <name>GTP</name>
        <dbReference type="ChEBI" id="CHEBI:37565"/>
    </ligand>
</feature>
<feature type="binding site" evidence="12">
    <location>
        <begin position="136"/>
        <end position="139"/>
    </location>
    <ligand>
        <name>GTP</name>
        <dbReference type="ChEBI" id="CHEBI:37565"/>
    </ligand>
</feature>
<keyword evidence="12" id="KW-0460">Magnesium</keyword>
<comment type="function">
    <text evidence="12">GTP hydrolase that promotes the GTP-dependent binding of aminoacyl-tRNA to the A-site of ribosomes during protein biosynthesis.</text>
</comment>
<dbReference type="Gene3D" id="2.40.30.10">
    <property type="entry name" value="Translation factors"/>
    <property type="match status" value="2"/>
</dbReference>
<dbReference type="PROSITE" id="PS00301">
    <property type="entry name" value="G_TR_1"/>
    <property type="match status" value="1"/>
</dbReference>
<evidence type="ECO:0000256" key="5">
    <source>
        <dbReference type="ARBA" id="ARBA00022801"/>
    </source>
</evidence>
<keyword evidence="7 12" id="KW-0342">GTP-binding</keyword>
<keyword evidence="6 12" id="KW-0648">Protein biosynthesis</keyword>
<dbReference type="EC" id="3.6.5.3" evidence="12"/>
<evidence type="ECO:0000256" key="10">
    <source>
        <dbReference type="ARBA" id="ARBA00063778"/>
    </source>
</evidence>
<dbReference type="EMBL" id="DXFT01000057">
    <property type="protein sequence ID" value="HIX03049.1"/>
    <property type="molecule type" value="Genomic_DNA"/>
</dbReference>
<dbReference type="HAMAP" id="MF_00118_B">
    <property type="entry name" value="EF_Tu_B"/>
    <property type="match status" value="1"/>
</dbReference>
<dbReference type="InterPro" id="IPR031157">
    <property type="entry name" value="G_TR_CS"/>
</dbReference>
<evidence type="ECO:0000256" key="12">
    <source>
        <dbReference type="HAMAP-Rule" id="MF_00118"/>
    </source>
</evidence>
<dbReference type="GO" id="GO:0005829">
    <property type="term" value="C:cytosol"/>
    <property type="evidence" value="ECO:0007669"/>
    <property type="project" value="TreeGrafter"/>
</dbReference>
<reference evidence="14" key="1">
    <citation type="journal article" date="2021" name="PeerJ">
        <title>Extensive microbial diversity within the chicken gut microbiome revealed by metagenomics and culture.</title>
        <authorList>
            <person name="Gilroy R."/>
            <person name="Ravi A."/>
            <person name="Getino M."/>
            <person name="Pursley I."/>
            <person name="Horton D.L."/>
            <person name="Alikhan N.F."/>
            <person name="Baker D."/>
            <person name="Gharbi K."/>
            <person name="Hall N."/>
            <person name="Watson M."/>
            <person name="Adriaenssens E.M."/>
            <person name="Foster-Nyarko E."/>
            <person name="Jarju S."/>
            <person name="Secka A."/>
            <person name="Antonio M."/>
            <person name="Oren A."/>
            <person name="Chaudhuri R.R."/>
            <person name="La Ragione R."/>
            <person name="Hildebrand F."/>
            <person name="Pallen M.J."/>
        </authorList>
    </citation>
    <scope>NUCLEOTIDE SEQUENCE</scope>
    <source>
        <strain evidence="14">23274</strain>
    </source>
</reference>
<protein>
    <recommendedName>
        <fullName evidence="8 12">Elongation factor Tu</fullName>
        <shortName evidence="12">EF-Tu</shortName>
        <ecNumber evidence="12">3.6.5.3</ecNumber>
    </recommendedName>
</protein>
<dbReference type="FunFam" id="3.40.50.300:FF:000003">
    <property type="entry name" value="Elongation factor Tu"/>
    <property type="match status" value="1"/>
</dbReference>
<evidence type="ECO:0000256" key="8">
    <source>
        <dbReference type="ARBA" id="ARBA00029554"/>
    </source>
</evidence>
<dbReference type="InterPro" id="IPR004161">
    <property type="entry name" value="EFTu-like_2"/>
</dbReference>
<dbReference type="GO" id="GO:0003746">
    <property type="term" value="F:translation elongation factor activity"/>
    <property type="evidence" value="ECO:0007669"/>
    <property type="project" value="UniProtKB-UniRule"/>
</dbReference>
<evidence type="ECO:0000256" key="9">
    <source>
        <dbReference type="ARBA" id="ARBA00058140"/>
    </source>
</evidence>
<dbReference type="CDD" id="cd03697">
    <property type="entry name" value="EFTU_II"/>
    <property type="match status" value="1"/>
</dbReference>
<dbReference type="PANTHER" id="PTHR43721">
    <property type="entry name" value="ELONGATION FACTOR TU-RELATED"/>
    <property type="match status" value="1"/>
</dbReference>
<dbReference type="SUPFAM" id="SSF50447">
    <property type="entry name" value="Translation proteins"/>
    <property type="match status" value="1"/>
</dbReference>
<evidence type="ECO:0000256" key="2">
    <source>
        <dbReference type="ARBA" id="ARBA00022490"/>
    </source>
</evidence>
<dbReference type="Pfam" id="PF03143">
    <property type="entry name" value="GTP_EFTU_D3"/>
    <property type="match status" value="1"/>
</dbReference>
<evidence type="ECO:0000256" key="7">
    <source>
        <dbReference type="ARBA" id="ARBA00023134"/>
    </source>
</evidence>
<proteinExistence type="inferred from homology"/>
<keyword evidence="5 12" id="KW-0378">Hydrolase</keyword>
<dbReference type="FunFam" id="2.40.30.10:FF:000001">
    <property type="entry name" value="Elongation factor Tu"/>
    <property type="match status" value="1"/>
</dbReference>
<dbReference type="NCBIfam" id="TIGR00231">
    <property type="entry name" value="small_GTP"/>
    <property type="match status" value="1"/>
</dbReference>
<comment type="subunit">
    <text evidence="11">(Microbial infection) Upon infection by bacteriophage Qbeta, part of the viral RNA-dependent RNA polymerase complex, the other subunits are the viral replicase catalytic subunit (AC P14647), host ribosomal protein S1 and EF-Ts.</text>
</comment>
<evidence type="ECO:0000256" key="6">
    <source>
        <dbReference type="ARBA" id="ARBA00022917"/>
    </source>
</evidence>
<feature type="binding site" evidence="12">
    <location>
        <position position="26"/>
    </location>
    <ligand>
        <name>Mg(2+)</name>
        <dbReference type="ChEBI" id="CHEBI:18420"/>
    </ligand>
</feature>
<keyword evidence="12" id="KW-0479">Metal-binding</keyword>
<dbReference type="GO" id="GO:0000287">
    <property type="term" value="F:magnesium ion binding"/>
    <property type="evidence" value="ECO:0007669"/>
    <property type="project" value="UniProtKB-UniRule"/>
</dbReference>
<dbReference type="InterPro" id="IPR005225">
    <property type="entry name" value="Small_GTP-bd"/>
</dbReference>
<dbReference type="InterPro" id="IPR050055">
    <property type="entry name" value="EF-Tu_GTPase"/>
</dbReference>
<dbReference type="CDD" id="cd03707">
    <property type="entry name" value="EFTU_III"/>
    <property type="match status" value="1"/>
</dbReference>
<dbReference type="InterPro" id="IPR009001">
    <property type="entry name" value="Transl_elong_EF1A/Init_IF2_C"/>
</dbReference>
<dbReference type="Proteomes" id="UP000824202">
    <property type="component" value="Unassembled WGS sequence"/>
</dbReference>
<dbReference type="InterPro" id="IPR004541">
    <property type="entry name" value="Transl_elong_EFTu/EF1A_bac/org"/>
</dbReference>
<dbReference type="Pfam" id="PF03144">
    <property type="entry name" value="GTP_EFTU_D2"/>
    <property type="match status" value="1"/>
</dbReference>
<feature type="binding site" evidence="12">
    <location>
        <begin position="81"/>
        <end position="85"/>
    </location>
    <ligand>
        <name>GTP</name>
        <dbReference type="ChEBI" id="CHEBI:37565"/>
    </ligand>
</feature>
<comment type="similarity">
    <text evidence="1 12">Belongs to the TRAFAC class translation factor GTPase superfamily. Classic translation factor GTPase family. EF-Tu/EF-1A subfamily.</text>
</comment>
<dbReference type="NCBIfam" id="NF009373">
    <property type="entry name" value="PRK12736.1"/>
    <property type="match status" value="1"/>
</dbReference>
<feature type="domain" description="Tr-type G" evidence="13">
    <location>
        <begin position="10"/>
        <end position="205"/>
    </location>
</feature>
<dbReference type="InterPro" id="IPR009000">
    <property type="entry name" value="Transl_B-barrel_sf"/>
</dbReference>
<comment type="caution">
    <text evidence="14">The sequence shown here is derived from an EMBL/GenBank/DDBJ whole genome shotgun (WGS) entry which is preliminary data.</text>
</comment>
<dbReference type="InterPro" id="IPR000795">
    <property type="entry name" value="T_Tr_GTP-bd_dom"/>
</dbReference>
<comment type="catalytic activity">
    <reaction evidence="12">
        <text>GTP + H2O = GDP + phosphate + H(+)</text>
        <dbReference type="Rhea" id="RHEA:19669"/>
        <dbReference type="ChEBI" id="CHEBI:15377"/>
        <dbReference type="ChEBI" id="CHEBI:15378"/>
        <dbReference type="ChEBI" id="CHEBI:37565"/>
        <dbReference type="ChEBI" id="CHEBI:43474"/>
        <dbReference type="ChEBI" id="CHEBI:58189"/>
        <dbReference type="EC" id="3.6.5.3"/>
    </reaction>
</comment>
<evidence type="ECO:0000256" key="3">
    <source>
        <dbReference type="ARBA" id="ARBA00022741"/>
    </source>
</evidence>
<dbReference type="NCBIfam" id="NF000766">
    <property type="entry name" value="PRK00049.1"/>
    <property type="match status" value="1"/>
</dbReference>
<accession>A0A9D1UZ47</accession>
<dbReference type="NCBIfam" id="TIGR00485">
    <property type="entry name" value="EF-Tu"/>
    <property type="match status" value="1"/>
</dbReference>
<dbReference type="InterPro" id="IPR027417">
    <property type="entry name" value="P-loop_NTPase"/>
</dbReference>
<dbReference type="GO" id="GO:0005525">
    <property type="term" value="F:GTP binding"/>
    <property type="evidence" value="ECO:0007669"/>
    <property type="project" value="UniProtKB-UniRule"/>
</dbReference>
<name>A0A9D1UZ47_9BACT</name>
<dbReference type="Gene3D" id="3.40.50.300">
    <property type="entry name" value="P-loop containing nucleotide triphosphate hydrolases"/>
    <property type="match status" value="1"/>
</dbReference>
<evidence type="ECO:0000259" key="13">
    <source>
        <dbReference type="PROSITE" id="PS51722"/>
    </source>
</evidence>
<dbReference type="InterPro" id="IPR041709">
    <property type="entry name" value="EF-Tu_GTP-bd"/>
</dbReference>
<evidence type="ECO:0000256" key="1">
    <source>
        <dbReference type="ARBA" id="ARBA00007249"/>
    </source>
</evidence>
<dbReference type="GO" id="GO:0003924">
    <property type="term" value="F:GTPase activity"/>
    <property type="evidence" value="ECO:0007669"/>
    <property type="project" value="UniProtKB-UniRule"/>
</dbReference>
<keyword evidence="3 12" id="KW-0547">Nucleotide-binding</keyword>
<dbReference type="SUPFAM" id="SSF52540">
    <property type="entry name" value="P-loop containing nucleoside triphosphate hydrolases"/>
    <property type="match status" value="1"/>
</dbReference>
<reference evidence="14" key="2">
    <citation type="submission" date="2021-04" db="EMBL/GenBank/DDBJ databases">
        <authorList>
            <person name="Gilroy R."/>
        </authorList>
    </citation>
    <scope>NUCLEOTIDE SEQUENCE</scope>
    <source>
        <strain evidence="14">23274</strain>
    </source>
</reference>
<dbReference type="InterPro" id="IPR033720">
    <property type="entry name" value="EFTU_2"/>
</dbReference>
<dbReference type="SUPFAM" id="SSF50465">
    <property type="entry name" value="EF-Tu/eEF-1alpha/eIF2-gamma C-terminal domain"/>
    <property type="match status" value="1"/>
</dbReference>